<evidence type="ECO:0000259" key="1">
    <source>
        <dbReference type="PROSITE" id="PS50879"/>
    </source>
</evidence>
<accession>A0A8C3PKW3</accession>
<organism evidence="2 3">
    <name type="scientific">Calidris pygmaea</name>
    <name type="common">Spoon-billed sandpiper</name>
    <dbReference type="NCBI Taxonomy" id="425635"/>
    <lineage>
        <taxon>Eukaryota</taxon>
        <taxon>Metazoa</taxon>
        <taxon>Chordata</taxon>
        <taxon>Craniata</taxon>
        <taxon>Vertebrata</taxon>
        <taxon>Euteleostomi</taxon>
        <taxon>Archelosauria</taxon>
        <taxon>Archosauria</taxon>
        <taxon>Dinosauria</taxon>
        <taxon>Saurischia</taxon>
        <taxon>Theropoda</taxon>
        <taxon>Coelurosauria</taxon>
        <taxon>Aves</taxon>
        <taxon>Neognathae</taxon>
        <taxon>Neoaves</taxon>
        <taxon>Charadriiformes</taxon>
        <taxon>Scolopacidae</taxon>
        <taxon>Calidris</taxon>
    </lineage>
</organism>
<reference evidence="2" key="2">
    <citation type="submission" date="2025-09" db="UniProtKB">
        <authorList>
            <consortium name="Ensembl"/>
        </authorList>
    </citation>
    <scope>IDENTIFICATION</scope>
</reference>
<dbReference type="Ensembl" id="ENSCPGT00000010160.1">
    <property type="protein sequence ID" value="ENSCPGP00000009262.1"/>
    <property type="gene ID" value="ENSCPGG00000006596.1"/>
</dbReference>
<sequence length="253" mass="28978">MVANALWGWLQQWKQHNWQRRGKPVWAAELWQDIAARVENLVVKVRHVDAHVPKSRATEEHENNQQVDRAAKIEVAQVDLDWQHKGELFIARWAHDSSGHQGRDATYRWARDQGVDLTMDTIAQVIHECETCPAIKQAKRLKPLWYGGRWLKYKYGEAWQILHSHRPVKASTMCSQWWKQPLGGWKHTLCPMPPPGTPSWALKSKFCGDMAPQRELSQTTGLISETVSLTPGPKSMVLSGSTTFPTMHQPLGR</sequence>
<dbReference type="GO" id="GO:0004523">
    <property type="term" value="F:RNA-DNA hybrid ribonuclease activity"/>
    <property type="evidence" value="ECO:0007669"/>
    <property type="project" value="InterPro"/>
</dbReference>
<keyword evidence="3" id="KW-1185">Reference proteome</keyword>
<evidence type="ECO:0000313" key="2">
    <source>
        <dbReference type="Ensembl" id="ENSCPGP00000009262.1"/>
    </source>
</evidence>
<dbReference type="PROSITE" id="PS50879">
    <property type="entry name" value="RNASE_H_1"/>
    <property type="match status" value="1"/>
</dbReference>
<feature type="domain" description="RNase H type-1" evidence="1">
    <location>
        <begin position="1"/>
        <end position="76"/>
    </location>
</feature>
<dbReference type="AlphaFoldDB" id="A0A8C3PKW3"/>
<proteinExistence type="predicted"/>
<reference evidence="2" key="1">
    <citation type="submission" date="2025-08" db="UniProtKB">
        <authorList>
            <consortium name="Ensembl"/>
        </authorList>
    </citation>
    <scope>IDENTIFICATION</scope>
</reference>
<dbReference type="InterPro" id="IPR002156">
    <property type="entry name" value="RNaseH_domain"/>
</dbReference>
<dbReference type="GO" id="GO:0003676">
    <property type="term" value="F:nucleic acid binding"/>
    <property type="evidence" value="ECO:0007669"/>
    <property type="project" value="InterPro"/>
</dbReference>
<evidence type="ECO:0000313" key="3">
    <source>
        <dbReference type="Proteomes" id="UP000694419"/>
    </source>
</evidence>
<dbReference type="InterPro" id="IPR012337">
    <property type="entry name" value="RNaseH-like_sf"/>
</dbReference>
<protein>
    <recommendedName>
        <fullName evidence="1">RNase H type-1 domain-containing protein</fullName>
    </recommendedName>
</protein>
<dbReference type="SUPFAM" id="SSF53098">
    <property type="entry name" value="Ribonuclease H-like"/>
    <property type="match status" value="1"/>
</dbReference>
<dbReference type="Proteomes" id="UP000694419">
    <property type="component" value="Unplaced"/>
</dbReference>
<dbReference type="Gene3D" id="3.30.420.10">
    <property type="entry name" value="Ribonuclease H-like superfamily/Ribonuclease H"/>
    <property type="match status" value="1"/>
</dbReference>
<dbReference type="InterPro" id="IPR036397">
    <property type="entry name" value="RNaseH_sf"/>
</dbReference>
<name>A0A8C3PKW3_9CHAR</name>